<sequence length="340" mass="38311">ECEADHSLFTYSCESVFIAVLIYVDDLIVTGNDAKSCAKFKHYLSECFHMKDLGGLKYFLGLELVRGPSGLFVCQRKYTLDILSECGMLACKPASLPIAPNHKLALDSSPLYEDPSQYRRLVGRLIYLTITRPELAYSVHILSQFMQEPHRGHWDAAMLVLRYLKSAPGQGIIIPKDNDLKLVAYCDSDYASCPLTRRSISGYLMKLGAAPISWKTKKQTTVSRSSSEAEYRAMAHATSEIIWLRRLLAHLQVEFDSPTILHCDNQAAIHLASNPVFHERTKHIEVDCHFIREFVSKGIISTVHVPTRSQQADIFTKSLGTKQFRELSIKLGSHNPRPPT</sequence>
<dbReference type="SUPFAM" id="SSF56672">
    <property type="entry name" value="DNA/RNA polymerases"/>
    <property type="match status" value="1"/>
</dbReference>
<reference evidence="2 3" key="1">
    <citation type="journal article" date="2014" name="Am. J. Bot.">
        <title>Genome assembly and annotation for red clover (Trifolium pratense; Fabaceae).</title>
        <authorList>
            <person name="Istvanek J."/>
            <person name="Jaros M."/>
            <person name="Krenek A."/>
            <person name="Repkova J."/>
        </authorList>
    </citation>
    <scope>NUCLEOTIDE SEQUENCE [LARGE SCALE GENOMIC DNA]</scope>
    <source>
        <strain evidence="3">cv. Tatra</strain>
        <tissue evidence="2">Young leaves</tissue>
    </source>
</reference>
<organism evidence="2 3">
    <name type="scientific">Trifolium pratense</name>
    <name type="common">Red clover</name>
    <dbReference type="NCBI Taxonomy" id="57577"/>
    <lineage>
        <taxon>Eukaryota</taxon>
        <taxon>Viridiplantae</taxon>
        <taxon>Streptophyta</taxon>
        <taxon>Embryophyta</taxon>
        <taxon>Tracheophyta</taxon>
        <taxon>Spermatophyta</taxon>
        <taxon>Magnoliopsida</taxon>
        <taxon>eudicotyledons</taxon>
        <taxon>Gunneridae</taxon>
        <taxon>Pentapetalae</taxon>
        <taxon>rosids</taxon>
        <taxon>fabids</taxon>
        <taxon>Fabales</taxon>
        <taxon>Fabaceae</taxon>
        <taxon>Papilionoideae</taxon>
        <taxon>50 kb inversion clade</taxon>
        <taxon>NPAAA clade</taxon>
        <taxon>Hologalegina</taxon>
        <taxon>IRL clade</taxon>
        <taxon>Trifolieae</taxon>
        <taxon>Trifolium</taxon>
    </lineage>
</organism>
<feature type="domain" description="Reverse transcriptase Ty1/copia-type" evidence="1">
    <location>
        <begin position="5"/>
        <end position="99"/>
    </location>
</feature>
<reference evidence="2 3" key="2">
    <citation type="journal article" date="2017" name="Front. Plant Sci.">
        <title>Gene Classification and Mining of Molecular Markers Useful in Red Clover (Trifolium pratense) Breeding.</title>
        <authorList>
            <person name="Istvanek J."/>
            <person name="Dluhosova J."/>
            <person name="Dluhos P."/>
            <person name="Patkova L."/>
            <person name="Nedelnik J."/>
            <person name="Repkova J."/>
        </authorList>
    </citation>
    <scope>NUCLEOTIDE SEQUENCE [LARGE SCALE GENOMIC DNA]</scope>
    <source>
        <strain evidence="3">cv. Tatra</strain>
        <tissue evidence="2">Young leaves</tissue>
    </source>
</reference>
<dbReference type="InterPro" id="IPR043502">
    <property type="entry name" value="DNA/RNA_pol_sf"/>
</dbReference>
<dbReference type="PANTHER" id="PTHR11439">
    <property type="entry name" value="GAG-POL-RELATED RETROTRANSPOSON"/>
    <property type="match status" value="1"/>
</dbReference>
<dbReference type="AlphaFoldDB" id="A0A2K3JQ90"/>
<evidence type="ECO:0000259" key="1">
    <source>
        <dbReference type="Pfam" id="PF07727"/>
    </source>
</evidence>
<dbReference type="EMBL" id="ASHM01074059">
    <property type="protein sequence ID" value="PNX56197.1"/>
    <property type="molecule type" value="Genomic_DNA"/>
</dbReference>
<protein>
    <submittedName>
        <fullName evidence="2">Putative copia-type protein</fullName>
    </submittedName>
</protein>
<evidence type="ECO:0000313" key="3">
    <source>
        <dbReference type="Proteomes" id="UP000236291"/>
    </source>
</evidence>
<comment type="caution">
    <text evidence="2">The sequence shown here is derived from an EMBL/GenBank/DDBJ whole genome shotgun (WGS) entry which is preliminary data.</text>
</comment>
<proteinExistence type="predicted"/>
<name>A0A2K3JQ90_TRIPR</name>
<dbReference type="CDD" id="cd09272">
    <property type="entry name" value="RNase_HI_RT_Ty1"/>
    <property type="match status" value="1"/>
</dbReference>
<feature type="non-terminal residue" evidence="2">
    <location>
        <position position="1"/>
    </location>
</feature>
<dbReference type="InterPro" id="IPR013103">
    <property type="entry name" value="RVT_2"/>
</dbReference>
<gene>
    <name evidence="2" type="ORF">L195_g049757</name>
</gene>
<dbReference type="Proteomes" id="UP000236291">
    <property type="component" value="Unassembled WGS sequence"/>
</dbReference>
<evidence type="ECO:0000313" key="2">
    <source>
        <dbReference type="EMBL" id="PNX56197.1"/>
    </source>
</evidence>
<dbReference type="PANTHER" id="PTHR11439:SF462">
    <property type="match status" value="1"/>
</dbReference>
<accession>A0A2K3JQ90</accession>
<dbReference type="Pfam" id="PF07727">
    <property type="entry name" value="RVT_2"/>
    <property type="match status" value="1"/>
</dbReference>